<evidence type="ECO:0000259" key="12">
    <source>
        <dbReference type="PROSITE" id="PS50011"/>
    </source>
</evidence>
<evidence type="ECO:0000256" key="10">
    <source>
        <dbReference type="PROSITE-ProRule" id="PRU10141"/>
    </source>
</evidence>
<dbReference type="EMBL" id="JBBPBK010000002">
    <property type="protein sequence ID" value="KAK9289590.1"/>
    <property type="molecule type" value="Genomic_DNA"/>
</dbReference>
<dbReference type="PROSITE" id="PS00108">
    <property type="entry name" value="PROTEIN_KINASE_ST"/>
    <property type="match status" value="1"/>
</dbReference>
<dbReference type="Pfam" id="PF00069">
    <property type="entry name" value="Pkinase"/>
    <property type="match status" value="1"/>
</dbReference>
<dbReference type="InterPro" id="IPR001772">
    <property type="entry name" value="KA1_dom"/>
</dbReference>
<dbReference type="SUPFAM" id="SSF56112">
    <property type="entry name" value="Protein kinase-like (PK-like)"/>
    <property type="match status" value="1"/>
</dbReference>
<sequence length="499" mass="56674">MISLKMDGSGASGSRSSQKSLPNYRLVKTLGRGAFGKVKLAFHILTGLKVAIKIFELRSINDSSAERVRREINIMKLFAHPHVVRLYEVIETRSRIYVVMELMDSGELFDYITENSRLQEDEARHFFQQIISGVEYCHLKNVVHRDLKPENLLLNSNRSVKIADFGLSNIMRDGCFLKTSCGSPNYAAPEVISELLYAGPEVDVWSCGVILYALLCGTLPFDDDNLSGLYTRIKSGIYKFPNHLSRGARDLIARILIVDPIKRISIPEIRRHPWFQQHLPQCMAMRSIDETYSTRGIDGEIVQEVVNIGFNIKTVIESLQNRLQNEATVTYYLLLDNHVQGDSGNLQNGFPERPRYQMDHPGIYLRPIPLAQTKWALGFQSQASPHGTMIDVLKVLQGLNVRWKKIGHYRMKCLWLPPFFTCSRTPLSKGAAHVDHICSHELSMTSMNTVGISSQNAVKFEIQLYKANKELYLLDFQRIYGPPFLFLEICAAFDALMVA</sequence>
<dbReference type="GO" id="GO:0035556">
    <property type="term" value="P:intracellular signal transduction"/>
    <property type="evidence" value="ECO:0007669"/>
    <property type="project" value="TreeGrafter"/>
</dbReference>
<comment type="catalytic activity">
    <reaction evidence="8">
        <text>L-threonyl-[protein] + ATP = O-phospho-L-threonyl-[protein] + ADP + H(+)</text>
        <dbReference type="Rhea" id="RHEA:46608"/>
        <dbReference type="Rhea" id="RHEA-COMP:11060"/>
        <dbReference type="Rhea" id="RHEA-COMP:11605"/>
        <dbReference type="ChEBI" id="CHEBI:15378"/>
        <dbReference type="ChEBI" id="CHEBI:30013"/>
        <dbReference type="ChEBI" id="CHEBI:30616"/>
        <dbReference type="ChEBI" id="CHEBI:61977"/>
        <dbReference type="ChEBI" id="CHEBI:456216"/>
        <dbReference type="EC" id="2.7.11.1"/>
    </reaction>
</comment>
<comment type="catalytic activity">
    <reaction evidence="9">
        <text>L-seryl-[protein] + ATP = O-phospho-L-seryl-[protein] + ADP + H(+)</text>
        <dbReference type="Rhea" id="RHEA:17989"/>
        <dbReference type="Rhea" id="RHEA-COMP:9863"/>
        <dbReference type="Rhea" id="RHEA-COMP:11604"/>
        <dbReference type="ChEBI" id="CHEBI:15378"/>
        <dbReference type="ChEBI" id="CHEBI:29999"/>
        <dbReference type="ChEBI" id="CHEBI:30616"/>
        <dbReference type="ChEBI" id="CHEBI:83421"/>
        <dbReference type="ChEBI" id="CHEBI:456216"/>
        <dbReference type="EC" id="2.7.11.1"/>
    </reaction>
</comment>
<dbReference type="AlphaFoldDB" id="A0AAP0S2C9"/>
<feature type="domain" description="Protein kinase" evidence="12">
    <location>
        <begin position="24"/>
        <end position="275"/>
    </location>
</feature>
<evidence type="ECO:0000256" key="9">
    <source>
        <dbReference type="ARBA" id="ARBA00048679"/>
    </source>
</evidence>
<gene>
    <name evidence="15" type="ORF">L1049_007746</name>
</gene>
<dbReference type="PANTHER" id="PTHR24346">
    <property type="entry name" value="MAP/MICROTUBULE AFFINITY-REGULATING KINASE"/>
    <property type="match status" value="1"/>
</dbReference>
<reference evidence="15 16" key="1">
    <citation type="journal article" date="2024" name="Plant J.">
        <title>Genome sequences and population genomics reveal climatic adaptation and genomic divergence between two closely related sweetgum species.</title>
        <authorList>
            <person name="Xu W.Q."/>
            <person name="Ren C.Q."/>
            <person name="Zhang X.Y."/>
            <person name="Comes H.P."/>
            <person name="Liu X.H."/>
            <person name="Li Y.G."/>
            <person name="Kettle C.J."/>
            <person name="Jalonen R."/>
            <person name="Gaisberger H."/>
            <person name="Ma Y.Z."/>
            <person name="Qiu Y.X."/>
        </authorList>
    </citation>
    <scope>NUCLEOTIDE SEQUENCE [LARGE SCALE GENOMIC DNA]</scope>
    <source>
        <strain evidence="15">Hangzhou</strain>
    </source>
</reference>
<dbReference type="PROSITE" id="PS50011">
    <property type="entry name" value="PROTEIN_KINASE_DOM"/>
    <property type="match status" value="1"/>
</dbReference>
<dbReference type="SUPFAM" id="SSF103243">
    <property type="entry name" value="KA1-like"/>
    <property type="match status" value="1"/>
</dbReference>
<evidence type="ECO:0000256" key="5">
    <source>
        <dbReference type="ARBA" id="ARBA00022741"/>
    </source>
</evidence>
<dbReference type="GO" id="GO:0005524">
    <property type="term" value="F:ATP binding"/>
    <property type="evidence" value="ECO:0007669"/>
    <property type="project" value="UniProtKB-UniRule"/>
</dbReference>
<evidence type="ECO:0000313" key="15">
    <source>
        <dbReference type="EMBL" id="KAK9289590.1"/>
    </source>
</evidence>
<name>A0AAP0S2C9_LIQFO</name>
<proteinExistence type="inferred from homology"/>
<keyword evidence="16" id="KW-1185">Reference proteome</keyword>
<dbReference type="PROSITE" id="PS50030">
    <property type="entry name" value="UBA"/>
    <property type="match status" value="1"/>
</dbReference>
<dbReference type="CDD" id="cd14335">
    <property type="entry name" value="UBA_SnRK1_plant"/>
    <property type="match status" value="1"/>
</dbReference>
<dbReference type="FunFam" id="1.10.510.10:FF:000592">
    <property type="entry name" value="CAMK family protein kinase"/>
    <property type="match status" value="1"/>
</dbReference>
<dbReference type="GO" id="GO:0004674">
    <property type="term" value="F:protein serine/threonine kinase activity"/>
    <property type="evidence" value="ECO:0007669"/>
    <property type="project" value="UniProtKB-KW"/>
</dbReference>
<dbReference type="InterPro" id="IPR015940">
    <property type="entry name" value="UBA"/>
</dbReference>
<evidence type="ECO:0000256" key="3">
    <source>
        <dbReference type="ARBA" id="ARBA00022527"/>
    </source>
</evidence>
<dbReference type="InterPro" id="IPR028375">
    <property type="entry name" value="KA1/Ssp2_C"/>
</dbReference>
<keyword evidence="5 10" id="KW-0547">Nucleotide-binding</keyword>
<dbReference type="PROSITE" id="PS00107">
    <property type="entry name" value="PROTEIN_KINASE_ATP"/>
    <property type="match status" value="1"/>
</dbReference>
<dbReference type="Proteomes" id="UP001415857">
    <property type="component" value="Unassembled WGS sequence"/>
</dbReference>
<dbReference type="InterPro" id="IPR011009">
    <property type="entry name" value="Kinase-like_dom_sf"/>
</dbReference>
<feature type="domain" description="KA1" evidence="14">
    <location>
        <begin position="451"/>
        <end position="499"/>
    </location>
</feature>
<dbReference type="Gene3D" id="1.10.510.10">
    <property type="entry name" value="Transferase(Phosphotransferase) domain 1"/>
    <property type="match status" value="1"/>
</dbReference>
<evidence type="ECO:0000256" key="6">
    <source>
        <dbReference type="ARBA" id="ARBA00022777"/>
    </source>
</evidence>
<dbReference type="InterPro" id="IPR008271">
    <property type="entry name" value="Ser/Thr_kinase_AS"/>
</dbReference>
<dbReference type="EC" id="2.7.11.1" evidence="2"/>
<dbReference type="SMART" id="SM00220">
    <property type="entry name" value="S_TKc"/>
    <property type="match status" value="1"/>
</dbReference>
<accession>A0AAP0S2C9</accession>
<evidence type="ECO:0000256" key="8">
    <source>
        <dbReference type="ARBA" id="ARBA00047899"/>
    </source>
</evidence>
<evidence type="ECO:0000256" key="11">
    <source>
        <dbReference type="RuleBase" id="RU000304"/>
    </source>
</evidence>
<dbReference type="PANTHER" id="PTHR24346:SF82">
    <property type="entry name" value="KP78A-RELATED"/>
    <property type="match status" value="1"/>
</dbReference>
<keyword evidence="6" id="KW-0418">Kinase</keyword>
<comment type="similarity">
    <text evidence="1">Belongs to the protein kinase superfamily. CAMK Ser/Thr protein kinase family. SNF1 subfamily.</text>
</comment>
<dbReference type="Gene3D" id="3.30.310.80">
    <property type="entry name" value="Kinase associated domain 1, KA1"/>
    <property type="match status" value="1"/>
</dbReference>
<evidence type="ECO:0000256" key="2">
    <source>
        <dbReference type="ARBA" id="ARBA00012513"/>
    </source>
</evidence>
<dbReference type="GO" id="GO:0005737">
    <property type="term" value="C:cytoplasm"/>
    <property type="evidence" value="ECO:0007669"/>
    <property type="project" value="TreeGrafter"/>
</dbReference>
<feature type="domain" description="UBA" evidence="13">
    <location>
        <begin position="296"/>
        <end position="336"/>
    </location>
</feature>
<evidence type="ECO:0000259" key="14">
    <source>
        <dbReference type="PROSITE" id="PS50032"/>
    </source>
</evidence>
<evidence type="ECO:0000256" key="1">
    <source>
        <dbReference type="ARBA" id="ARBA00006234"/>
    </source>
</evidence>
<keyword evidence="4" id="KW-0808">Transferase</keyword>
<keyword evidence="3 11" id="KW-0723">Serine/threonine-protein kinase</keyword>
<dbReference type="CDD" id="cd12122">
    <property type="entry name" value="AMPKA_C"/>
    <property type="match status" value="1"/>
</dbReference>
<comment type="caution">
    <text evidence="15">The sequence shown here is derived from an EMBL/GenBank/DDBJ whole genome shotgun (WGS) entry which is preliminary data.</text>
</comment>
<dbReference type="FunFam" id="3.30.200.20:FF:000003">
    <property type="entry name" value="Non-specific serine/threonine protein kinase"/>
    <property type="match status" value="1"/>
</dbReference>
<dbReference type="Pfam" id="PF02149">
    <property type="entry name" value="KA1"/>
    <property type="match status" value="1"/>
</dbReference>
<feature type="binding site" evidence="10">
    <location>
        <position position="53"/>
    </location>
    <ligand>
        <name>ATP</name>
        <dbReference type="ChEBI" id="CHEBI:30616"/>
    </ligand>
</feature>
<dbReference type="InterPro" id="IPR000719">
    <property type="entry name" value="Prot_kinase_dom"/>
</dbReference>
<evidence type="ECO:0000256" key="7">
    <source>
        <dbReference type="ARBA" id="ARBA00022840"/>
    </source>
</evidence>
<keyword evidence="7 10" id="KW-0067">ATP-binding</keyword>
<evidence type="ECO:0000313" key="16">
    <source>
        <dbReference type="Proteomes" id="UP001415857"/>
    </source>
</evidence>
<evidence type="ECO:0000259" key="13">
    <source>
        <dbReference type="PROSITE" id="PS50030"/>
    </source>
</evidence>
<organism evidence="15 16">
    <name type="scientific">Liquidambar formosana</name>
    <name type="common">Formosan gum</name>
    <dbReference type="NCBI Taxonomy" id="63359"/>
    <lineage>
        <taxon>Eukaryota</taxon>
        <taxon>Viridiplantae</taxon>
        <taxon>Streptophyta</taxon>
        <taxon>Embryophyta</taxon>
        <taxon>Tracheophyta</taxon>
        <taxon>Spermatophyta</taxon>
        <taxon>Magnoliopsida</taxon>
        <taxon>eudicotyledons</taxon>
        <taxon>Gunneridae</taxon>
        <taxon>Pentapetalae</taxon>
        <taxon>Saxifragales</taxon>
        <taxon>Altingiaceae</taxon>
        <taxon>Liquidambar</taxon>
    </lineage>
</organism>
<dbReference type="PROSITE" id="PS50032">
    <property type="entry name" value="KA1"/>
    <property type="match status" value="1"/>
</dbReference>
<dbReference type="InterPro" id="IPR017441">
    <property type="entry name" value="Protein_kinase_ATP_BS"/>
</dbReference>
<protein>
    <recommendedName>
        <fullName evidence="2">non-specific serine/threonine protein kinase</fullName>
        <ecNumber evidence="2">2.7.11.1</ecNumber>
    </recommendedName>
</protein>
<evidence type="ECO:0000256" key="4">
    <source>
        <dbReference type="ARBA" id="ARBA00022679"/>
    </source>
</evidence>